<dbReference type="InParanoid" id="A0A078ACN2"/>
<dbReference type="Pfam" id="PF13424">
    <property type="entry name" value="TPR_12"/>
    <property type="match status" value="1"/>
</dbReference>
<feature type="repeat" description="TPR" evidence="3">
    <location>
        <begin position="989"/>
        <end position="1022"/>
    </location>
</feature>
<feature type="repeat" description="TPR" evidence="3">
    <location>
        <begin position="1133"/>
        <end position="1166"/>
    </location>
</feature>
<reference evidence="5 6" key="1">
    <citation type="submission" date="2014-06" db="EMBL/GenBank/DDBJ databases">
        <authorList>
            <person name="Swart Estienne"/>
        </authorList>
    </citation>
    <scope>NUCLEOTIDE SEQUENCE [LARGE SCALE GENOMIC DNA]</scope>
    <source>
        <strain evidence="5 6">130c</strain>
    </source>
</reference>
<dbReference type="OMA" id="IEIDSEC"/>
<feature type="repeat" description="TPR" evidence="3">
    <location>
        <begin position="1235"/>
        <end position="1268"/>
    </location>
</feature>
<dbReference type="SMART" id="SM00028">
    <property type="entry name" value="TPR"/>
    <property type="match status" value="23"/>
</dbReference>
<dbReference type="OrthoDB" id="312680at2759"/>
<evidence type="ECO:0000256" key="3">
    <source>
        <dbReference type="PROSITE-ProRule" id="PRU00339"/>
    </source>
</evidence>
<feature type="region of interest" description="Disordered" evidence="4">
    <location>
        <begin position="609"/>
        <end position="629"/>
    </location>
</feature>
<feature type="compositionally biased region" description="Polar residues" evidence="4">
    <location>
        <begin position="619"/>
        <end position="629"/>
    </location>
</feature>
<evidence type="ECO:0000256" key="2">
    <source>
        <dbReference type="ARBA" id="ARBA00038210"/>
    </source>
</evidence>
<evidence type="ECO:0000313" key="6">
    <source>
        <dbReference type="Proteomes" id="UP000039865"/>
    </source>
</evidence>
<evidence type="ECO:0000313" key="5">
    <source>
        <dbReference type="EMBL" id="CDW79621.1"/>
    </source>
</evidence>
<dbReference type="SUPFAM" id="SSF48452">
    <property type="entry name" value="TPR-like"/>
    <property type="match status" value="5"/>
</dbReference>
<accession>A0A078ACN2</accession>
<feature type="repeat" description="TPR" evidence="3">
    <location>
        <begin position="1064"/>
        <end position="1097"/>
    </location>
</feature>
<dbReference type="EMBL" id="CCKQ01008176">
    <property type="protein sequence ID" value="CDW79621.1"/>
    <property type="molecule type" value="Genomic_DNA"/>
</dbReference>
<dbReference type="InterPro" id="IPR019734">
    <property type="entry name" value="TPR_rpt"/>
</dbReference>
<dbReference type="PANTHER" id="PTHR12558:SF13">
    <property type="entry name" value="CELL DIVISION CYCLE PROTEIN 27 HOMOLOG"/>
    <property type="match status" value="1"/>
</dbReference>
<feature type="repeat" description="TPR" evidence="3">
    <location>
        <begin position="1201"/>
        <end position="1234"/>
    </location>
</feature>
<feature type="compositionally biased region" description="Low complexity" evidence="4">
    <location>
        <begin position="415"/>
        <end position="434"/>
    </location>
</feature>
<protein>
    <submittedName>
        <fullName evidence="5">Tpr domain containing protein</fullName>
    </submittedName>
</protein>
<dbReference type="InterPro" id="IPR006597">
    <property type="entry name" value="Sel1-like"/>
</dbReference>
<feature type="repeat" description="TPR" evidence="3">
    <location>
        <begin position="1167"/>
        <end position="1200"/>
    </location>
</feature>
<dbReference type="PANTHER" id="PTHR12558">
    <property type="entry name" value="CELL DIVISION CYCLE 16,23,27"/>
    <property type="match status" value="1"/>
</dbReference>
<gene>
    <name evidence="5" type="primary">Contig1896.g2056</name>
    <name evidence="5" type="ORF">STYLEM_8611</name>
</gene>
<dbReference type="Pfam" id="PF13432">
    <property type="entry name" value="TPR_16"/>
    <property type="match status" value="1"/>
</dbReference>
<name>A0A078ACN2_STYLE</name>
<proteinExistence type="inferred from homology"/>
<feature type="region of interest" description="Disordered" evidence="4">
    <location>
        <begin position="733"/>
        <end position="758"/>
    </location>
</feature>
<feature type="repeat" description="TPR" evidence="3">
    <location>
        <begin position="1371"/>
        <end position="1404"/>
    </location>
</feature>
<sequence>MSFTNNSTQSHLNTPLIYINSTQRTPNDYSNKRSLSNKHINQINQIEDLFQRADILMFKDRNYNEAEQIYRSILEIDCRNVDAMNSVAYCIKYRLLGFDGEGQNNLSESINNQVFELLMPIYSELLRIDPENVETNFNMGLLFLTQKQDLNSAINFFQRALKKDKQINNQKSLNPQDAAVYQQYQDVFRPQFIKSLYNIGMIYDRLGDIQRANTYYRHAINKCKEDKSQQSMKSSYYIKAQTNYAVTLEKLGKRQEAISMLNNMKDEFREDIRLFNNLGIIQKRNGSIIEAIECYENAIEIDSECFFPYYNLAVCKSSVSNSITDKEALEYFEKALDLARQNREEIYEVNVLVNMALIYERLDNIHEAIQCLEQALVIDDSNARITQKLQQLRDLLSKRQLYQQDSFQDSDKSSNQHLPQQASQQKLQQSQEFQISSQDSKKDEQSRNYQVVENQISQLSLEHLQINKNLDSTKKLIQQASVDEIMENTPSTHQNHNQSKNLKNYSFQSSEQMKDDTPQPGKKQQQRMSKQIDIRTVSEATNHAQNDKSTKNDDKRQHETFEDSLIQIVNTSNFRLEMDKKQEDNGYITANASIEGTLLEKKDHSQLVVEQETPKNRRSILQNSSQRLQMRSGLQSRQSNHESMRIDHAKLTSGLDTFLPKTMEELKQQEFEIKQNESMIQQSNTENTVNIEEQKADNTNLAQYYQEIVEDDQQNQISQEDIHNLVDVENVDEQSIEKNDDNKLQMSSQRHNDQRNNNNLDIDVQHFSRYSSMKQEEEDDYLYWGHDKCLSRIEKFENQEEVCKATFRLGLIQMTQKHYKRALEYFKQAELMGVEEMMVQIWIKIGEANYKMDFNQEALEYFQRAQDKIKPQEDYLISLFNAKCFDKLKQFSQCIKEYENGIQQCKQQIEFEDQGTVLGNIYFRLGWAYIRGKVDIELGIEHLRQACDLLPTNSEVFIKLASVLFREKGLIDEPLQLLEKAVKLKTRNADAYMLLGKLMDKKEENTKASEYFAQAIKYYAEQDPKNPPQPSCFFYLASSLEKAKEFKKCILNYKKCLTLDNKHFGASIQLANLLANLGEGQRAAKYFKHAIKIEPESINARFGLAKTLQQFSENKDAPIEHYELVIQKDPNHYKAYTQLGILFLDREEYEKSADKLKKALAINRFYPLALVSMGNLLFETGHADEAIKYHKQALVINNKELQALIGLGNAYYDSSQPKEAIQFYKRALHIDDQLSDVHYNLGNALYLIENIEEAIIHYRAAINLNPRKSESFYNLGNALCVKNDYHNAINSYHQALDLDPKNAPALYNLGNAYYMLNQFQDAIKVYLRALEINEFSAECHFNLASAYNDIANYAGAVAHYNRALELDDKNTDAFLCLGGVYETLKQFDKAEKYYRIALQREGDNVKALDALKKLKNSNLIRTNTNQ</sequence>
<dbReference type="Gene3D" id="1.25.40.10">
    <property type="entry name" value="Tetratricopeptide repeat domain"/>
    <property type="match status" value="10"/>
</dbReference>
<feature type="region of interest" description="Disordered" evidence="4">
    <location>
        <begin position="508"/>
        <end position="557"/>
    </location>
</feature>
<dbReference type="Proteomes" id="UP000039865">
    <property type="component" value="Unassembled WGS sequence"/>
</dbReference>
<dbReference type="SMART" id="SM00671">
    <property type="entry name" value="SEL1"/>
    <property type="match status" value="8"/>
</dbReference>
<feature type="repeat" description="TPR" evidence="3">
    <location>
        <begin position="193"/>
        <end position="226"/>
    </location>
</feature>
<dbReference type="PROSITE" id="PS50005">
    <property type="entry name" value="TPR"/>
    <property type="match status" value="13"/>
</dbReference>
<feature type="repeat" description="TPR" evidence="3">
    <location>
        <begin position="349"/>
        <end position="382"/>
    </location>
</feature>
<feature type="repeat" description="TPR" evidence="3">
    <location>
        <begin position="1303"/>
        <end position="1336"/>
    </location>
</feature>
<evidence type="ECO:0000256" key="4">
    <source>
        <dbReference type="SAM" id="MobiDB-lite"/>
    </source>
</evidence>
<keyword evidence="6" id="KW-1185">Reference proteome</keyword>
<dbReference type="Pfam" id="PF13414">
    <property type="entry name" value="TPR_11"/>
    <property type="match status" value="2"/>
</dbReference>
<feature type="compositionally biased region" description="Polar residues" evidence="4">
    <location>
        <begin position="744"/>
        <end position="758"/>
    </location>
</feature>
<organism evidence="5 6">
    <name type="scientific">Stylonychia lemnae</name>
    <name type="common">Ciliate</name>
    <dbReference type="NCBI Taxonomy" id="5949"/>
    <lineage>
        <taxon>Eukaryota</taxon>
        <taxon>Sar</taxon>
        <taxon>Alveolata</taxon>
        <taxon>Ciliophora</taxon>
        <taxon>Intramacronucleata</taxon>
        <taxon>Spirotrichea</taxon>
        <taxon>Stichotrichia</taxon>
        <taxon>Sporadotrichida</taxon>
        <taxon>Oxytrichidae</taxon>
        <taxon>Stylonychinae</taxon>
        <taxon>Stylonychia</taxon>
    </lineage>
</organism>
<dbReference type="InterPro" id="IPR011990">
    <property type="entry name" value="TPR-like_helical_dom_sf"/>
</dbReference>
<feature type="repeat" description="TPR" evidence="3">
    <location>
        <begin position="1337"/>
        <end position="1370"/>
    </location>
</feature>
<feature type="repeat" description="TPR" evidence="3">
    <location>
        <begin position="272"/>
        <end position="305"/>
    </location>
</feature>
<keyword evidence="1 3" id="KW-0802">TPR repeat</keyword>
<dbReference type="Pfam" id="PF13181">
    <property type="entry name" value="TPR_8"/>
    <property type="match status" value="3"/>
</dbReference>
<feature type="repeat" description="TPR" evidence="3">
    <location>
        <begin position="1269"/>
        <end position="1302"/>
    </location>
</feature>
<evidence type="ECO:0000256" key="1">
    <source>
        <dbReference type="ARBA" id="ARBA00022803"/>
    </source>
</evidence>
<feature type="compositionally biased region" description="Basic and acidic residues" evidence="4">
    <location>
        <begin position="545"/>
        <end position="557"/>
    </location>
</feature>
<comment type="similarity">
    <text evidence="2">Belongs to the APC3/CDC27 family.</text>
</comment>
<feature type="region of interest" description="Disordered" evidence="4">
    <location>
        <begin position="406"/>
        <end position="449"/>
    </location>
</feature>
<dbReference type="PROSITE" id="PS50293">
    <property type="entry name" value="TPR_REGION"/>
    <property type="match status" value="3"/>
</dbReference>